<dbReference type="CDD" id="cd00317">
    <property type="entry name" value="cyclophilin"/>
    <property type="match status" value="1"/>
</dbReference>
<evidence type="ECO:0000259" key="6">
    <source>
        <dbReference type="PROSITE" id="PS50072"/>
    </source>
</evidence>
<evidence type="ECO:0000256" key="3">
    <source>
        <dbReference type="ARBA" id="ARBA00023110"/>
    </source>
</evidence>
<dbReference type="PRINTS" id="PR00153">
    <property type="entry name" value="CSAPPISMRASE"/>
</dbReference>
<organism evidence="7 8">
    <name type="scientific">Enhygromyxa salina</name>
    <dbReference type="NCBI Taxonomy" id="215803"/>
    <lineage>
        <taxon>Bacteria</taxon>
        <taxon>Pseudomonadati</taxon>
        <taxon>Myxococcota</taxon>
        <taxon>Polyangia</taxon>
        <taxon>Nannocystales</taxon>
        <taxon>Nannocystaceae</taxon>
        <taxon>Enhygromyxa</taxon>
    </lineage>
</organism>
<proteinExistence type="inferred from homology"/>
<dbReference type="RefSeq" id="WP_244923999.1">
    <property type="nucleotide sequence ID" value="NZ_PVNL01000128.1"/>
</dbReference>
<dbReference type="PROSITE" id="PS00170">
    <property type="entry name" value="CSA_PPIASE_1"/>
    <property type="match status" value="1"/>
</dbReference>
<evidence type="ECO:0000313" key="8">
    <source>
        <dbReference type="Proteomes" id="UP000238823"/>
    </source>
</evidence>
<name>A0A2S9XYB5_9BACT</name>
<dbReference type="PANTHER" id="PTHR45625">
    <property type="entry name" value="PEPTIDYL-PROLYL CIS-TRANS ISOMERASE-RELATED"/>
    <property type="match status" value="1"/>
</dbReference>
<dbReference type="InterPro" id="IPR029000">
    <property type="entry name" value="Cyclophilin-like_dom_sf"/>
</dbReference>
<dbReference type="Gene3D" id="2.40.100.10">
    <property type="entry name" value="Cyclophilin-like"/>
    <property type="match status" value="1"/>
</dbReference>
<accession>A0A2S9XYB5</accession>
<comment type="caution">
    <text evidence="7">The sequence shown here is derived from an EMBL/GenBank/DDBJ whole genome shotgun (WGS) entry which is preliminary data.</text>
</comment>
<evidence type="ECO:0000256" key="4">
    <source>
        <dbReference type="ARBA" id="ARBA00023235"/>
    </source>
</evidence>
<dbReference type="InterPro" id="IPR020892">
    <property type="entry name" value="Cyclophilin-type_PPIase_CS"/>
</dbReference>
<gene>
    <name evidence="7" type="primary">ppiB_1</name>
    <name evidence="7" type="ORF">ENSA7_66370</name>
</gene>
<dbReference type="PROSITE" id="PS50072">
    <property type="entry name" value="CSA_PPIASE_2"/>
    <property type="match status" value="1"/>
</dbReference>
<dbReference type="GO" id="GO:0003755">
    <property type="term" value="F:peptidyl-prolyl cis-trans isomerase activity"/>
    <property type="evidence" value="ECO:0007669"/>
    <property type="project" value="UniProtKB-KW"/>
</dbReference>
<dbReference type="GO" id="GO:0006457">
    <property type="term" value="P:protein folding"/>
    <property type="evidence" value="ECO:0007669"/>
    <property type="project" value="InterPro"/>
</dbReference>
<evidence type="ECO:0000256" key="2">
    <source>
        <dbReference type="ARBA" id="ARBA00013194"/>
    </source>
</evidence>
<dbReference type="SUPFAM" id="SSF50891">
    <property type="entry name" value="Cyclophilin-like"/>
    <property type="match status" value="1"/>
</dbReference>
<keyword evidence="4 7" id="KW-0413">Isomerase</keyword>
<dbReference type="EMBL" id="PVNL01000128">
    <property type="protein sequence ID" value="PRP97852.1"/>
    <property type="molecule type" value="Genomic_DNA"/>
</dbReference>
<sequence length="366" mass="39424">MQVIPRPTGLASFISRQLGPGSALLGATVLLSLSGCPAASPQPGKADAKQAAGKGPAPAAGADTKQAPPATTAAPPAADASCCRYCFVGTPCGDECTVEGETCDKPEGEGCACTKDKRVAREFRKGFRLPPKSGLIGPDVFNYNKSQGDPIDGPFTLEMAFEGEAELADASKGKLTAVFETSMGTFECELYEHKAPLTVANFVGLARGVRPFLDPRDRKSEEWKKAPYYDGTIFHRVIKDFMLQGGDPTAMGVGTPGYFIPDEFDPELRHKGPGFLSMANRNPYDPRTNKPIYDDETGLTVGNTGSAQFFVTVRDTMALNDRHTIFGFCPDPTLPIEMSKVRTQSQPIPDKPFEDIVINKLSFKRQ</sequence>
<protein>
    <recommendedName>
        <fullName evidence="2">peptidylprolyl isomerase</fullName>
        <ecNumber evidence="2">5.2.1.8</ecNumber>
    </recommendedName>
</protein>
<dbReference type="PANTHER" id="PTHR45625:SF4">
    <property type="entry name" value="PEPTIDYLPROLYL ISOMERASE DOMAIN AND WD REPEAT-CONTAINING PROTEIN 1"/>
    <property type="match status" value="1"/>
</dbReference>
<feature type="region of interest" description="Disordered" evidence="5">
    <location>
        <begin position="41"/>
        <end position="77"/>
    </location>
</feature>
<evidence type="ECO:0000313" key="7">
    <source>
        <dbReference type="EMBL" id="PRP97852.1"/>
    </source>
</evidence>
<dbReference type="InterPro" id="IPR002130">
    <property type="entry name" value="Cyclophilin-type_PPIase_dom"/>
</dbReference>
<evidence type="ECO:0000256" key="5">
    <source>
        <dbReference type="SAM" id="MobiDB-lite"/>
    </source>
</evidence>
<dbReference type="Proteomes" id="UP000238823">
    <property type="component" value="Unassembled WGS sequence"/>
</dbReference>
<dbReference type="Pfam" id="PF00160">
    <property type="entry name" value="Pro_isomerase"/>
    <property type="match status" value="1"/>
</dbReference>
<evidence type="ECO:0000256" key="1">
    <source>
        <dbReference type="ARBA" id="ARBA00007365"/>
    </source>
</evidence>
<keyword evidence="3" id="KW-0697">Rotamase</keyword>
<reference evidence="7 8" key="1">
    <citation type="submission" date="2018-03" db="EMBL/GenBank/DDBJ databases">
        <title>Draft Genome Sequences of the Obligatory Marine Myxobacteria Enhygromyxa salina SWB007.</title>
        <authorList>
            <person name="Poehlein A."/>
            <person name="Moghaddam J.A."/>
            <person name="Harms H."/>
            <person name="Alanjari M."/>
            <person name="Koenig G.M."/>
            <person name="Daniel R."/>
            <person name="Schaeberle T.F."/>
        </authorList>
    </citation>
    <scope>NUCLEOTIDE SEQUENCE [LARGE SCALE GENOMIC DNA]</scope>
    <source>
        <strain evidence="7 8">SWB007</strain>
    </source>
</reference>
<comment type="similarity">
    <text evidence="1">Belongs to the cyclophilin-type PPIase family.</text>
</comment>
<dbReference type="EC" id="5.2.1.8" evidence="2"/>
<dbReference type="AlphaFoldDB" id="A0A2S9XYB5"/>
<dbReference type="InterPro" id="IPR044666">
    <property type="entry name" value="Cyclophilin_A-like"/>
</dbReference>
<feature type="domain" description="PPIase cyclophilin-type" evidence="6">
    <location>
        <begin position="177"/>
        <end position="363"/>
    </location>
</feature>